<dbReference type="Proteomes" id="UP000789366">
    <property type="component" value="Unassembled WGS sequence"/>
</dbReference>
<keyword evidence="2" id="KW-1185">Reference proteome</keyword>
<sequence length="330" mass="38069">MCSKPERLHQHILQCNDWPISNKANYLYKVAKESSSSYKHICDNENTSAEQLFKKMTAYSSYICLILIKNLLLNDNFRNSIYGFIAFKQHQNKNPHLKYSKIENTAIKNIIFNKYHFVTNNVLAKVLKPVVDAIGRLESSDFMLTDVFKELVNIHQQISQSEVPIDNFKTLALAIINQCAKEFDFNIYFVALFLSSTSKQLAISKKIDGNKIIRTSLKITKVWDFSKKDTGLLYKELINYKNNDPSFDILPLSSSQSLRSFWADFTKNTPFLCYFAMKILAIVSYSASFEQLFSMLSLVKSKIRNQLLPNNLSIIDQLKNKFKKDASKVN</sequence>
<protein>
    <submittedName>
        <fullName evidence="1">18000_t:CDS:1</fullName>
    </submittedName>
</protein>
<accession>A0ACA9KTY7</accession>
<comment type="caution">
    <text evidence="1">The sequence shown here is derived from an EMBL/GenBank/DDBJ whole genome shotgun (WGS) entry which is preliminary data.</text>
</comment>
<dbReference type="EMBL" id="CAJVPW010001649">
    <property type="protein sequence ID" value="CAG8489146.1"/>
    <property type="molecule type" value="Genomic_DNA"/>
</dbReference>
<name>A0ACA9KTY7_9GLOM</name>
<reference evidence="1" key="1">
    <citation type="submission" date="2021-06" db="EMBL/GenBank/DDBJ databases">
        <authorList>
            <person name="Kallberg Y."/>
            <person name="Tangrot J."/>
            <person name="Rosling A."/>
        </authorList>
    </citation>
    <scope>NUCLEOTIDE SEQUENCE</scope>
    <source>
        <strain evidence="1">28 12/20/2015</strain>
    </source>
</reference>
<proteinExistence type="predicted"/>
<organism evidence="1 2">
    <name type="scientific">Cetraspora pellucida</name>
    <dbReference type="NCBI Taxonomy" id="1433469"/>
    <lineage>
        <taxon>Eukaryota</taxon>
        <taxon>Fungi</taxon>
        <taxon>Fungi incertae sedis</taxon>
        <taxon>Mucoromycota</taxon>
        <taxon>Glomeromycotina</taxon>
        <taxon>Glomeromycetes</taxon>
        <taxon>Diversisporales</taxon>
        <taxon>Gigasporaceae</taxon>
        <taxon>Cetraspora</taxon>
    </lineage>
</organism>
<gene>
    <name evidence="1" type="ORF">SPELUC_LOCUS2481</name>
</gene>
<evidence type="ECO:0000313" key="2">
    <source>
        <dbReference type="Proteomes" id="UP000789366"/>
    </source>
</evidence>
<evidence type="ECO:0000313" key="1">
    <source>
        <dbReference type="EMBL" id="CAG8489146.1"/>
    </source>
</evidence>